<dbReference type="AlphaFoldDB" id="A0AAX4K561"/>
<feature type="compositionally biased region" description="Polar residues" evidence="1">
    <location>
        <begin position="141"/>
        <end position="152"/>
    </location>
</feature>
<feature type="compositionally biased region" description="Low complexity" evidence="1">
    <location>
        <begin position="418"/>
        <end position="432"/>
    </location>
</feature>
<protein>
    <submittedName>
        <fullName evidence="3">Uncharacterized protein</fullName>
    </submittedName>
</protein>
<feature type="compositionally biased region" description="Low complexity" evidence="1">
    <location>
        <begin position="582"/>
        <end position="604"/>
    </location>
</feature>
<reference evidence="3 4" key="1">
    <citation type="submission" date="2024-01" db="EMBL/GenBank/DDBJ databases">
        <title>Comparative genomics of Cryptococcus and Kwoniella reveals pathogenesis evolution and contrasting modes of karyotype evolution via chromosome fusion or intercentromeric recombination.</title>
        <authorList>
            <person name="Coelho M.A."/>
            <person name="David-Palma M."/>
            <person name="Shea T."/>
            <person name="Bowers K."/>
            <person name="McGinley-Smith S."/>
            <person name="Mohammad A.W."/>
            <person name="Gnirke A."/>
            <person name="Yurkov A.M."/>
            <person name="Nowrousian M."/>
            <person name="Sun S."/>
            <person name="Cuomo C.A."/>
            <person name="Heitman J."/>
        </authorList>
    </citation>
    <scope>NUCLEOTIDE SEQUENCE [LARGE SCALE GENOMIC DNA]</scope>
    <source>
        <strain evidence="3 4">CBS 6074</strain>
    </source>
</reference>
<feature type="compositionally biased region" description="Low complexity" evidence="1">
    <location>
        <begin position="475"/>
        <end position="499"/>
    </location>
</feature>
<feature type="compositionally biased region" description="Basic and acidic residues" evidence="1">
    <location>
        <begin position="456"/>
        <end position="469"/>
    </location>
</feature>
<feature type="compositionally biased region" description="Acidic residues" evidence="1">
    <location>
        <begin position="153"/>
        <end position="164"/>
    </location>
</feature>
<feature type="region of interest" description="Disordered" evidence="1">
    <location>
        <begin position="90"/>
        <end position="349"/>
    </location>
</feature>
<feature type="region of interest" description="Disordered" evidence="1">
    <location>
        <begin position="418"/>
        <end position="620"/>
    </location>
</feature>
<feature type="signal peptide" evidence="2">
    <location>
        <begin position="1"/>
        <end position="22"/>
    </location>
</feature>
<evidence type="ECO:0000313" key="3">
    <source>
        <dbReference type="EMBL" id="WWC91992.1"/>
    </source>
</evidence>
<keyword evidence="4" id="KW-1185">Reference proteome</keyword>
<evidence type="ECO:0000313" key="4">
    <source>
        <dbReference type="Proteomes" id="UP001355207"/>
    </source>
</evidence>
<dbReference type="GeneID" id="91097615"/>
<feature type="compositionally biased region" description="Low complexity" evidence="1">
    <location>
        <begin position="100"/>
        <end position="140"/>
    </location>
</feature>
<feature type="compositionally biased region" description="Low complexity" evidence="1">
    <location>
        <begin position="506"/>
        <end position="532"/>
    </location>
</feature>
<feature type="compositionally biased region" description="Low complexity" evidence="1">
    <location>
        <begin position="230"/>
        <end position="241"/>
    </location>
</feature>
<keyword evidence="2" id="KW-0732">Signal</keyword>
<dbReference type="Proteomes" id="UP001355207">
    <property type="component" value="Chromosome 9"/>
</dbReference>
<dbReference type="RefSeq" id="XP_066078754.1">
    <property type="nucleotide sequence ID" value="XM_066222657.1"/>
</dbReference>
<proteinExistence type="predicted"/>
<sequence length="620" mass="63477">MPNFFSLPYIFGSLVVLGVAQACYYYVYLESPYDYYYRYCNVGCAGMDQNDENFNQCCLPMTSGQTAPAVCATLSSSCAAAGTTCTWGSAVPTSDQPSSTADIPATYTPPAYTPQARSAAPSTETVWVTSTTTTPCAVPSQTSEAAAPTSSPTDEECTCEDEGTTSEAAIPTHSSPGEGAINDGSVPFNSDTRRKRRGLRARGGDCICPTSSSSDAVPTTTAPPPPPQPTTSEAAAPTSSASEEECHCPPEDVTSEAAAPTQSSPGEGAINDGSIQINSDTRRRGLRVRGGECVCPSSTAAPPPPAPTPTDCVCPPEGSSSEAAVPTQSTPGEGALNDGSVPLNYDNRRRGLIGRGGECVCPTTGNAAAPTTSAPAPPPAESTPCTCAPSGTPPGEGSLPPAVKRGFMIRDTCVCPTTSEAAAPTSSAPGEGATPGSNWDTSDTRKRNTPPADFVGDYKRSEEPGENYKRNIPPTTVTSTTFITTDDCAQPTPTSESSTPAPPPETTSEAAAPTSSEAAPTTSESILETTSEAAIPTSSTEVVPPPAETPCDCPPEGQTPGEGSLPPSKKRGMMVRDTCVCPTTSEAAASTSSAPGEGAAAPSGFAGDNAKRRYRRWSDF</sequence>
<accession>A0AAX4K561</accession>
<name>A0AAX4K561_9TREE</name>
<evidence type="ECO:0000256" key="1">
    <source>
        <dbReference type="SAM" id="MobiDB-lite"/>
    </source>
</evidence>
<feature type="compositionally biased region" description="Low complexity" evidence="1">
    <location>
        <begin position="209"/>
        <end position="220"/>
    </location>
</feature>
<feature type="compositionally biased region" description="Polar residues" evidence="1">
    <location>
        <begin position="318"/>
        <end position="331"/>
    </location>
</feature>
<feature type="chain" id="PRO_5043433146" evidence="2">
    <location>
        <begin position="23"/>
        <end position="620"/>
    </location>
</feature>
<organism evidence="3 4">
    <name type="scientific">Kwoniella dendrophila CBS 6074</name>
    <dbReference type="NCBI Taxonomy" id="1295534"/>
    <lineage>
        <taxon>Eukaryota</taxon>
        <taxon>Fungi</taxon>
        <taxon>Dikarya</taxon>
        <taxon>Basidiomycota</taxon>
        <taxon>Agaricomycotina</taxon>
        <taxon>Tremellomycetes</taxon>
        <taxon>Tremellales</taxon>
        <taxon>Cryptococcaceae</taxon>
        <taxon>Kwoniella</taxon>
    </lineage>
</organism>
<gene>
    <name evidence="3" type="ORF">L201_006946</name>
</gene>
<dbReference type="EMBL" id="CP144106">
    <property type="protein sequence ID" value="WWC91992.1"/>
    <property type="molecule type" value="Genomic_DNA"/>
</dbReference>
<feature type="region of interest" description="Disordered" evidence="1">
    <location>
        <begin position="366"/>
        <end position="403"/>
    </location>
</feature>
<feature type="compositionally biased region" description="Polar residues" evidence="1">
    <location>
        <begin position="90"/>
        <end position="99"/>
    </location>
</feature>
<evidence type="ECO:0000256" key="2">
    <source>
        <dbReference type="SAM" id="SignalP"/>
    </source>
</evidence>